<sequence length="373" mass="44262">MWTLIPNDQKAEKYFSILVLPKIKKMFKKNGTIEISYHKQRSSVYPFESTNFASTITLDDVKNLIIARPKELAYLNLKILKKITTNFSRNRFDDYFKLIRAIKSQKKNRSSLDSYDQDLINDFEKEINAIETLFDYDTIVNNSQTGIGYKFAKLLKQHICTYCNRIYTLTVYKNGKKTGIRPTFDHWFPQSLYPLLTLSYYNLIPSCFFCNSSLKLKTPFNFKEYLHPYLIKNSGFNFCYCPTSDPKLKFIVDVCINDDYKKSYQKKVKNTLEIFAIKEIYESHSPFELKDIMDKFPEYDTSYVENMLDIMKEIQPSEEEMYRCIFGVSLSPINHFHRPFSKMTYDILDQLGLLEKMNLIRHRKRRQLKLVTP</sequence>
<name>A0A5J4R7F5_9ZZZZ</name>
<proteinExistence type="predicted"/>
<comment type="caution">
    <text evidence="1">The sequence shown here is derived from an EMBL/GenBank/DDBJ whole genome shotgun (WGS) entry which is preliminary data.</text>
</comment>
<evidence type="ECO:0008006" key="2">
    <source>
        <dbReference type="Google" id="ProtNLM"/>
    </source>
</evidence>
<dbReference type="EMBL" id="SNRY01001625">
    <property type="protein sequence ID" value="KAA6329579.1"/>
    <property type="molecule type" value="Genomic_DNA"/>
</dbReference>
<dbReference type="Gene3D" id="1.10.30.50">
    <property type="match status" value="1"/>
</dbReference>
<organism evidence="1">
    <name type="scientific">termite gut metagenome</name>
    <dbReference type="NCBI Taxonomy" id="433724"/>
    <lineage>
        <taxon>unclassified sequences</taxon>
        <taxon>metagenomes</taxon>
        <taxon>organismal metagenomes</taxon>
    </lineage>
</organism>
<gene>
    <name evidence="1" type="ORF">EZS27_021634</name>
</gene>
<accession>A0A5J4R7F5</accession>
<dbReference type="AlphaFoldDB" id="A0A5J4R7F5"/>
<protein>
    <recommendedName>
        <fullName evidence="2">HNH nuclease domain-containing protein</fullName>
    </recommendedName>
</protein>
<reference evidence="1" key="1">
    <citation type="submission" date="2019-03" db="EMBL/GenBank/DDBJ databases">
        <title>Single cell metagenomics reveals metabolic interactions within the superorganism composed of flagellate Streblomastix strix and complex community of Bacteroidetes bacteria on its surface.</title>
        <authorList>
            <person name="Treitli S.C."/>
            <person name="Kolisko M."/>
            <person name="Husnik F."/>
            <person name="Keeling P."/>
            <person name="Hampl V."/>
        </authorList>
    </citation>
    <scope>NUCLEOTIDE SEQUENCE</scope>
    <source>
        <strain evidence="1">STM</strain>
    </source>
</reference>
<evidence type="ECO:0000313" key="1">
    <source>
        <dbReference type="EMBL" id="KAA6329579.1"/>
    </source>
</evidence>